<dbReference type="InterPro" id="IPR046341">
    <property type="entry name" value="SET_dom_sf"/>
</dbReference>
<protein>
    <submittedName>
        <fullName evidence="6">SET domain-containing protein</fullName>
    </submittedName>
</protein>
<organism evidence="5">
    <name type="scientific">Cladocopium goreaui</name>
    <dbReference type="NCBI Taxonomy" id="2562237"/>
    <lineage>
        <taxon>Eukaryota</taxon>
        <taxon>Sar</taxon>
        <taxon>Alveolata</taxon>
        <taxon>Dinophyceae</taxon>
        <taxon>Suessiales</taxon>
        <taxon>Symbiodiniaceae</taxon>
        <taxon>Cladocopium</taxon>
    </lineage>
</organism>
<accession>A0A9P1BXM7</accession>
<name>A0A9P1BXM7_9DINO</name>
<dbReference type="PROSITE" id="PS50280">
    <property type="entry name" value="SET"/>
    <property type="match status" value="1"/>
</dbReference>
<feature type="chain" id="PRO_5043269886" evidence="3">
    <location>
        <begin position="18"/>
        <end position="604"/>
    </location>
</feature>
<dbReference type="GO" id="GO:0016279">
    <property type="term" value="F:protein-lysine N-methyltransferase activity"/>
    <property type="evidence" value="ECO:0007669"/>
    <property type="project" value="TreeGrafter"/>
</dbReference>
<feature type="domain" description="SET" evidence="4">
    <location>
        <begin position="19"/>
        <end position="229"/>
    </location>
</feature>
<evidence type="ECO:0000313" key="5">
    <source>
        <dbReference type="EMBL" id="CAI3980126.1"/>
    </source>
</evidence>
<dbReference type="SUPFAM" id="SSF82199">
    <property type="entry name" value="SET domain"/>
    <property type="match status" value="1"/>
</dbReference>
<dbReference type="EMBL" id="CAMXCT010000538">
    <property type="protein sequence ID" value="CAI3980126.1"/>
    <property type="molecule type" value="Genomic_DNA"/>
</dbReference>
<dbReference type="InterPro" id="IPR001214">
    <property type="entry name" value="SET_dom"/>
</dbReference>
<dbReference type="Proteomes" id="UP001152797">
    <property type="component" value="Unassembled WGS sequence"/>
</dbReference>
<evidence type="ECO:0000313" key="6">
    <source>
        <dbReference type="EMBL" id="CAL4767438.1"/>
    </source>
</evidence>
<evidence type="ECO:0000259" key="4">
    <source>
        <dbReference type="PROSITE" id="PS50280"/>
    </source>
</evidence>
<dbReference type="OrthoDB" id="341421at2759"/>
<evidence type="ECO:0000256" key="3">
    <source>
        <dbReference type="SAM" id="SignalP"/>
    </source>
</evidence>
<gene>
    <name evidence="5" type="ORF">C1SCF055_LOCUS8031</name>
</gene>
<feature type="signal peptide" evidence="3">
    <location>
        <begin position="1"/>
        <end position="17"/>
    </location>
</feature>
<dbReference type="PANTHER" id="PTHR13271">
    <property type="entry name" value="UNCHARACTERIZED PUTATIVE METHYLTRANSFERASE"/>
    <property type="match status" value="1"/>
</dbReference>
<feature type="region of interest" description="Disordered" evidence="2">
    <location>
        <begin position="554"/>
        <end position="595"/>
    </location>
</feature>
<keyword evidence="3" id="KW-0732">Signal</keyword>
<evidence type="ECO:0000313" key="7">
    <source>
        <dbReference type="Proteomes" id="UP001152797"/>
    </source>
</evidence>
<dbReference type="InterPro" id="IPR050600">
    <property type="entry name" value="SETD3_SETD6_MTase"/>
</dbReference>
<dbReference type="Gene3D" id="3.90.1410.10">
    <property type="entry name" value="set domain protein methyltransferase, domain 1"/>
    <property type="match status" value="1"/>
</dbReference>
<proteinExistence type="predicted"/>
<dbReference type="EMBL" id="CAMXCT020000538">
    <property type="protein sequence ID" value="CAL1133501.1"/>
    <property type="molecule type" value="Genomic_DNA"/>
</dbReference>
<evidence type="ECO:0000256" key="1">
    <source>
        <dbReference type="SAM" id="Coils"/>
    </source>
</evidence>
<keyword evidence="7" id="KW-1185">Reference proteome</keyword>
<dbReference type="CDD" id="cd10527">
    <property type="entry name" value="SET_LSMT"/>
    <property type="match status" value="1"/>
</dbReference>
<reference evidence="6 7" key="2">
    <citation type="submission" date="2024-05" db="EMBL/GenBank/DDBJ databases">
        <authorList>
            <person name="Chen Y."/>
            <person name="Shah S."/>
            <person name="Dougan E. K."/>
            <person name="Thang M."/>
            <person name="Chan C."/>
        </authorList>
    </citation>
    <scope>NUCLEOTIDE SEQUENCE [LARGE SCALE GENOMIC DNA]</scope>
</reference>
<feature type="coiled-coil region" evidence="1">
    <location>
        <begin position="484"/>
        <end position="532"/>
    </location>
</feature>
<dbReference type="EMBL" id="CAMXCT030000538">
    <property type="protein sequence ID" value="CAL4767438.1"/>
    <property type="molecule type" value="Genomic_DNA"/>
</dbReference>
<dbReference type="AlphaFoldDB" id="A0A9P1BXM7"/>
<dbReference type="Pfam" id="PF00856">
    <property type="entry name" value="SET"/>
    <property type="match status" value="1"/>
</dbReference>
<keyword evidence="1" id="KW-0175">Coiled coil</keyword>
<reference evidence="5" key="1">
    <citation type="submission" date="2022-10" db="EMBL/GenBank/DDBJ databases">
        <authorList>
            <person name="Chen Y."/>
            <person name="Dougan E. K."/>
            <person name="Chan C."/>
            <person name="Rhodes N."/>
            <person name="Thang M."/>
        </authorList>
    </citation>
    <scope>NUCLEOTIDE SEQUENCE</scope>
</reference>
<sequence>MPRAVSSSALLVAVATALPDVKELRSYEQLLRSHGAVLDDLAAELDAAGGRGVFAQRDFQEGELVLRIPGELCLQTPWLAGDGHTASALAQKLLEERQRGTSSPFHRYLQLLPELPPLHPLAAEWPPLRGALRRLYSEAQQRFATEVPEQSDASEAFRWALGMVWTRAFAFGGSLAMVPYLDLFNHWIPQHREDPLWNCRLQEWREIDAIGLVADRDIAKGEELNHLYSEASDAQLLVQHGIAPRKPSANPFNEAMLEVDLPDDLRTEAPLVDFDCEFRLPGEVKRLQQLAALVQAKMDGSATMSSSEQREQLLRHWLHEEEMKLLHFAEAELDTAADLAKALKDIVTEEAALLRRLQLPRGTRRHPNVAVALADLVDFIGNIWKHRNYERMLVMVMVMGLLLQVVKGFEDGDQTSALASTLRKLFISPELPELQCFPRQVAEVLKPDQPETYTGDLNASAVVMAKKMLQLEGQLGAAVQSSWVPKLQLALARQREQEAELEKEVHLARLHLRRLAQDVAEAKLRRQELEEEQAEFVPFATKELEDAMQQMTNNRRAPESLRRLVPHATPRSAASTKTTRKRVPKAGAGRPKQLATPTFGRIFV</sequence>
<evidence type="ECO:0000256" key="2">
    <source>
        <dbReference type="SAM" id="MobiDB-lite"/>
    </source>
</evidence>
<comment type="caution">
    <text evidence="5">The sequence shown here is derived from an EMBL/GenBank/DDBJ whole genome shotgun (WGS) entry which is preliminary data.</text>
</comment>